<proteinExistence type="predicted"/>
<feature type="compositionally biased region" description="Polar residues" evidence="1">
    <location>
        <begin position="13"/>
        <end position="25"/>
    </location>
</feature>
<evidence type="ECO:0000256" key="1">
    <source>
        <dbReference type="SAM" id="MobiDB-lite"/>
    </source>
</evidence>
<dbReference type="SUPFAM" id="SSF51126">
    <property type="entry name" value="Pectin lyase-like"/>
    <property type="match status" value="1"/>
</dbReference>
<accession>A0A917MZV9</accession>
<comment type="caution">
    <text evidence="2">The sequence shown here is derived from an EMBL/GenBank/DDBJ whole genome shotgun (WGS) entry which is preliminary data.</text>
</comment>
<evidence type="ECO:0008006" key="4">
    <source>
        <dbReference type="Google" id="ProtNLM"/>
    </source>
</evidence>
<sequence length="457" mass="47691">MLGVTSCSKDDNNSNPPTNTGSDTLSAAITTSRTLVTGKTYYLKGVVFVSNNATLTIQPGTIIKAIKGTKATLVITKGAKIDAQGTPTQPIVFTSNQAVGARDKGDWGGIVLVGNGITNYTYGGVKGRRLLEGFDQAEITAYGNNIVGGGDNNADNSGSLRYTRIEFAGIPLSSQLNSELNGLTLLCVGSGTTLDHIQVSYSGDDSFEWFGGAVNAKYLFAYRGVDDDFDTDNGYVGKVQFGLSIRDNSIFDVGTAASNGFESDNEDPVPTTLSTPLTAPVFSNMTFIGPGAFVGASAVNAAFGRAALLRRGTQLSVYNSVFLGWANGINIDGVNSNEWVTNGQMEFKNNIVAGFPVGKYIYASNGGAAGANPAATFMAAANANDTTISDIANLKFTTLNATTVDARPATGSPLLGKASFSATKLAGLTNVTYVGALNTGDTWMDGWVELDPKNKAY</sequence>
<organism evidence="2 3">
    <name type="scientific">Filimonas zeae</name>
    <dbReference type="NCBI Taxonomy" id="1737353"/>
    <lineage>
        <taxon>Bacteria</taxon>
        <taxon>Pseudomonadati</taxon>
        <taxon>Bacteroidota</taxon>
        <taxon>Chitinophagia</taxon>
        <taxon>Chitinophagales</taxon>
        <taxon>Chitinophagaceae</taxon>
        <taxon>Filimonas</taxon>
    </lineage>
</organism>
<dbReference type="AlphaFoldDB" id="A0A917MZV9"/>
<dbReference type="PANTHER" id="PTHR41339">
    <property type="entry name" value="LIPL48"/>
    <property type="match status" value="1"/>
</dbReference>
<name>A0A917MZV9_9BACT</name>
<evidence type="ECO:0000313" key="2">
    <source>
        <dbReference type="EMBL" id="GGH77416.1"/>
    </source>
</evidence>
<keyword evidence="3" id="KW-1185">Reference proteome</keyword>
<reference evidence="2" key="1">
    <citation type="journal article" date="2014" name="Int. J. Syst. Evol. Microbiol.">
        <title>Complete genome sequence of Corynebacterium casei LMG S-19264T (=DSM 44701T), isolated from a smear-ripened cheese.</title>
        <authorList>
            <consortium name="US DOE Joint Genome Institute (JGI-PGF)"/>
            <person name="Walter F."/>
            <person name="Albersmeier A."/>
            <person name="Kalinowski J."/>
            <person name="Ruckert C."/>
        </authorList>
    </citation>
    <scope>NUCLEOTIDE SEQUENCE</scope>
    <source>
        <strain evidence="2">CGMCC 1.15290</strain>
    </source>
</reference>
<dbReference type="InterPro" id="IPR011050">
    <property type="entry name" value="Pectin_lyase_fold/virulence"/>
</dbReference>
<gene>
    <name evidence="2" type="ORF">GCM10011379_43730</name>
</gene>
<evidence type="ECO:0000313" key="3">
    <source>
        <dbReference type="Proteomes" id="UP000627292"/>
    </source>
</evidence>
<reference evidence="2" key="2">
    <citation type="submission" date="2020-09" db="EMBL/GenBank/DDBJ databases">
        <authorList>
            <person name="Sun Q."/>
            <person name="Zhou Y."/>
        </authorList>
    </citation>
    <scope>NUCLEOTIDE SEQUENCE</scope>
    <source>
        <strain evidence="2">CGMCC 1.15290</strain>
    </source>
</reference>
<feature type="region of interest" description="Disordered" evidence="1">
    <location>
        <begin position="1"/>
        <end position="25"/>
    </location>
</feature>
<dbReference type="EMBL" id="BMIB01000004">
    <property type="protein sequence ID" value="GGH77416.1"/>
    <property type="molecule type" value="Genomic_DNA"/>
</dbReference>
<protein>
    <recommendedName>
        <fullName evidence="4">Cell shape-determining protein MreB</fullName>
    </recommendedName>
</protein>
<dbReference type="Proteomes" id="UP000627292">
    <property type="component" value="Unassembled WGS sequence"/>
</dbReference>
<dbReference type="PANTHER" id="PTHR41339:SF1">
    <property type="entry name" value="SECRETED PROTEIN"/>
    <property type="match status" value="1"/>
</dbReference>